<evidence type="ECO:0000259" key="2">
    <source>
        <dbReference type="Pfam" id="PF00497"/>
    </source>
</evidence>
<dbReference type="RefSeq" id="WP_174404458.1">
    <property type="nucleotide sequence ID" value="NZ_BLVO01000012.1"/>
</dbReference>
<dbReference type="Pfam" id="PF00497">
    <property type="entry name" value="SBP_bac_3"/>
    <property type="match status" value="1"/>
</dbReference>
<evidence type="ECO:0000313" key="4">
    <source>
        <dbReference type="Proteomes" id="UP000503840"/>
    </source>
</evidence>
<dbReference type="SUPFAM" id="SSF53850">
    <property type="entry name" value="Periplasmic binding protein-like II"/>
    <property type="match status" value="1"/>
</dbReference>
<accession>A0A7J0BGB6</accession>
<dbReference type="EMBL" id="BLVO01000012">
    <property type="protein sequence ID" value="GFM32783.1"/>
    <property type="molecule type" value="Genomic_DNA"/>
</dbReference>
<dbReference type="AlphaFoldDB" id="A0A7J0BGB6"/>
<keyword evidence="1" id="KW-0732">Signal</keyword>
<evidence type="ECO:0000256" key="1">
    <source>
        <dbReference type="SAM" id="SignalP"/>
    </source>
</evidence>
<organism evidence="3 4">
    <name type="scientific">Desulfovibrio subterraneus</name>
    <dbReference type="NCBI Taxonomy" id="2718620"/>
    <lineage>
        <taxon>Bacteria</taxon>
        <taxon>Pseudomonadati</taxon>
        <taxon>Thermodesulfobacteriota</taxon>
        <taxon>Desulfovibrionia</taxon>
        <taxon>Desulfovibrionales</taxon>
        <taxon>Desulfovibrionaceae</taxon>
        <taxon>Desulfovibrio</taxon>
    </lineage>
</organism>
<feature type="domain" description="Solute-binding protein family 3/N-terminal" evidence="2">
    <location>
        <begin position="48"/>
        <end position="265"/>
    </location>
</feature>
<proteinExistence type="predicted"/>
<evidence type="ECO:0000313" key="3">
    <source>
        <dbReference type="EMBL" id="GFM32783.1"/>
    </source>
</evidence>
<dbReference type="InterPro" id="IPR001638">
    <property type="entry name" value="Solute-binding_3/MltF_N"/>
</dbReference>
<reference evidence="3 4" key="1">
    <citation type="submission" date="2020-05" db="EMBL/GenBank/DDBJ databases">
        <title>Draft genome sequence of Desulfovibrio sp. strain HN2T.</title>
        <authorList>
            <person name="Ueno A."/>
            <person name="Tamazawa S."/>
            <person name="Tamamura S."/>
            <person name="Murakami T."/>
            <person name="Kiyama T."/>
            <person name="Inomata H."/>
            <person name="Amano Y."/>
            <person name="Miyakawa K."/>
            <person name="Tamaki H."/>
            <person name="Naganuma T."/>
            <person name="Kaneko K."/>
        </authorList>
    </citation>
    <scope>NUCLEOTIDE SEQUENCE [LARGE SCALE GENOMIC DNA]</scope>
    <source>
        <strain evidence="3 4">HN2</strain>
    </source>
</reference>
<gene>
    <name evidence="3" type="ORF">DSM101010T_11480</name>
</gene>
<protein>
    <recommendedName>
        <fullName evidence="2">Solute-binding protein family 3/N-terminal domain-containing protein</fullName>
    </recommendedName>
</protein>
<name>A0A7J0BGB6_9BACT</name>
<keyword evidence="4" id="KW-1185">Reference proteome</keyword>
<feature type="signal peptide" evidence="1">
    <location>
        <begin position="1"/>
        <end position="34"/>
    </location>
</feature>
<dbReference type="Gene3D" id="3.40.190.10">
    <property type="entry name" value="Periplasmic binding protein-like II"/>
    <property type="match status" value="2"/>
</dbReference>
<feature type="chain" id="PRO_5029777853" description="Solute-binding protein family 3/N-terminal domain-containing protein" evidence="1">
    <location>
        <begin position="35"/>
        <end position="275"/>
    </location>
</feature>
<comment type="caution">
    <text evidence="3">The sequence shown here is derived from an EMBL/GenBank/DDBJ whole genome shotgun (WGS) entry which is preliminary data.</text>
</comment>
<dbReference type="Proteomes" id="UP000503840">
    <property type="component" value="Unassembled WGS sequence"/>
</dbReference>
<sequence length="275" mass="29777">MRPSSSFRQIGALLCRVILVVVCLCFSVPSAAHASGQGSQNTPTQLRVGFFLAPPHAYTLPSGQSAGAAVDLLVGHIAPLMGIPVEVVGPYPFARLLHDFDARKLDGILMLSRTPERELLFTFPKTPFHSMSPSLAVLDASSITEFTQETRLEGKRVGTILGAWMPKILLTSGARLDPTVGDSSTALNLQKLIGGRVEAVYAPDGATLKEMIRRIPHAPAIRILPIPAPRLAVYTVFARQVPADIVLRYEQALQTVLSTISYKSLEQQHLLAPVR</sequence>